<evidence type="ECO:0000256" key="2">
    <source>
        <dbReference type="SAM" id="Phobius"/>
    </source>
</evidence>
<gene>
    <name evidence="3" type="ORF">D6D13_00629</name>
</gene>
<feature type="region of interest" description="Disordered" evidence="1">
    <location>
        <begin position="182"/>
        <end position="227"/>
    </location>
</feature>
<reference evidence="3" key="1">
    <citation type="submission" date="2018-10" db="EMBL/GenBank/DDBJ databases">
        <title>Fifty Aureobasidium pullulans genomes reveal a recombining polyextremotolerant generalist.</title>
        <authorList>
            <person name="Gostincar C."/>
            <person name="Turk M."/>
            <person name="Zajc J."/>
            <person name="Gunde-Cimerman N."/>
        </authorList>
    </citation>
    <scope>NUCLEOTIDE SEQUENCE [LARGE SCALE GENOMIC DNA]</scope>
    <source>
        <strain evidence="3">EXF-10085</strain>
    </source>
</reference>
<dbReference type="Pfam" id="PF11915">
    <property type="entry name" value="DUF3433"/>
    <property type="match status" value="1"/>
</dbReference>
<accession>A0A4S9DDM6</accession>
<keyword evidence="2" id="KW-1133">Transmembrane helix</keyword>
<sequence>MYRGPSSVTDSLLLDYMTVSPLEVLPQAWTNKHYKVLYFGILSALNWVPPLTITGLCSVIETGSQMIVQVSPVAACLTMFWAFLYAFSLAINWAPPERKLPRICGSLYDLFTFFYASRLCWLPEFGHAAFSKTLTKADFHAHLLLARHEFLFGLVEGQETSHHGFDIASHVVRIKPVRRFRKTRPSDRDADPEAIQMDILSASESSHDGDQLMDEDSPASGRSSAIE</sequence>
<evidence type="ECO:0000313" key="3">
    <source>
        <dbReference type="EMBL" id="THX17234.1"/>
    </source>
</evidence>
<dbReference type="InterPro" id="IPR021840">
    <property type="entry name" value="DUF3433"/>
</dbReference>
<keyword evidence="2" id="KW-0812">Transmembrane</keyword>
<evidence type="ECO:0000256" key="1">
    <source>
        <dbReference type="SAM" id="MobiDB-lite"/>
    </source>
</evidence>
<feature type="transmembrane region" description="Helical" evidence="2">
    <location>
        <begin position="72"/>
        <end position="94"/>
    </location>
</feature>
<dbReference type="PANTHER" id="PTHR37544">
    <property type="entry name" value="SPRAY-RELATED"/>
    <property type="match status" value="1"/>
</dbReference>
<comment type="caution">
    <text evidence="3">The sequence shown here is derived from an EMBL/GenBank/DDBJ whole genome shotgun (WGS) entry which is preliminary data.</text>
</comment>
<dbReference type="AlphaFoldDB" id="A0A4S9DDM6"/>
<organism evidence="3">
    <name type="scientific">Aureobasidium pullulans</name>
    <name type="common">Black yeast</name>
    <name type="synonym">Pullularia pullulans</name>
    <dbReference type="NCBI Taxonomy" id="5580"/>
    <lineage>
        <taxon>Eukaryota</taxon>
        <taxon>Fungi</taxon>
        <taxon>Dikarya</taxon>
        <taxon>Ascomycota</taxon>
        <taxon>Pezizomycotina</taxon>
        <taxon>Dothideomycetes</taxon>
        <taxon>Dothideomycetidae</taxon>
        <taxon>Dothideales</taxon>
        <taxon>Saccotheciaceae</taxon>
        <taxon>Aureobasidium</taxon>
    </lineage>
</organism>
<dbReference type="PANTHER" id="PTHR37544:SF3">
    <property type="entry name" value="SPRAY"/>
    <property type="match status" value="1"/>
</dbReference>
<name>A0A4S9DDM6_AURPU</name>
<protein>
    <submittedName>
        <fullName evidence="3">Uncharacterized protein</fullName>
    </submittedName>
</protein>
<proteinExistence type="predicted"/>
<dbReference type="EMBL" id="QZAS01000002">
    <property type="protein sequence ID" value="THX17234.1"/>
    <property type="molecule type" value="Genomic_DNA"/>
</dbReference>
<feature type="transmembrane region" description="Helical" evidence="2">
    <location>
        <begin position="36"/>
        <end position="60"/>
    </location>
</feature>
<keyword evidence="2" id="KW-0472">Membrane</keyword>